<gene>
    <name evidence="2" type="ORF">GCM10022291_04880</name>
</gene>
<name>A0ABP8C1A8_9FLAO</name>
<comment type="caution">
    <text evidence="2">The sequence shown here is derived from an EMBL/GenBank/DDBJ whole genome shotgun (WGS) entry which is preliminary data.</text>
</comment>
<organism evidence="2 3">
    <name type="scientific">Postechiella marina</name>
    <dbReference type="NCBI Taxonomy" id="943941"/>
    <lineage>
        <taxon>Bacteria</taxon>
        <taxon>Pseudomonadati</taxon>
        <taxon>Bacteroidota</taxon>
        <taxon>Flavobacteriia</taxon>
        <taxon>Flavobacteriales</taxon>
        <taxon>Flavobacteriaceae</taxon>
        <taxon>Postechiella</taxon>
    </lineage>
</organism>
<sequence>MKNYIFFLAFYIYSLLTYSQGVLGKWKTVDDETGANKSIVEIYEKNGKIFGKVIEILKPFDEKTLCQNCDGDKKDQPILGMVIINDLEKHGEYYKNGTIFDAENGKGYKCRIKLDKETDKLQVRGYIAFLYLTQYWVRYNQ</sequence>
<dbReference type="PANTHER" id="PTHR36919">
    <property type="entry name" value="BLR1215 PROTEIN"/>
    <property type="match status" value="1"/>
</dbReference>
<dbReference type="Pfam" id="PF09917">
    <property type="entry name" value="DUF2147"/>
    <property type="match status" value="1"/>
</dbReference>
<dbReference type="EMBL" id="BAABCA010000001">
    <property type="protein sequence ID" value="GAA4231749.1"/>
    <property type="molecule type" value="Genomic_DNA"/>
</dbReference>
<dbReference type="PANTHER" id="PTHR36919:SF3">
    <property type="entry name" value="BLL5882 PROTEIN"/>
    <property type="match status" value="1"/>
</dbReference>
<protein>
    <submittedName>
        <fullName evidence="2">DUF2147 domain-containing protein</fullName>
    </submittedName>
</protein>
<proteinExistence type="predicted"/>
<keyword evidence="3" id="KW-1185">Reference proteome</keyword>
<accession>A0ABP8C1A8</accession>
<evidence type="ECO:0000313" key="2">
    <source>
        <dbReference type="EMBL" id="GAA4231749.1"/>
    </source>
</evidence>
<evidence type="ECO:0000259" key="1">
    <source>
        <dbReference type="Pfam" id="PF09917"/>
    </source>
</evidence>
<dbReference type="Gene3D" id="2.40.128.520">
    <property type="match status" value="1"/>
</dbReference>
<feature type="domain" description="DUF2147" evidence="1">
    <location>
        <begin position="24"/>
        <end position="138"/>
    </location>
</feature>
<dbReference type="RefSeq" id="WP_344786478.1">
    <property type="nucleotide sequence ID" value="NZ_BAABCA010000001.1"/>
</dbReference>
<evidence type="ECO:0000313" key="3">
    <source>
        <dbReference type="Proteomes" id="UP001501496"/>
    </source>
</evidence>
<reference evidence="3" key="1">
    <citation type="journal article" date="2019" name="Int. J. Syst. Evol. Microbiol.">
        <title>The Global Catalogue of Microorganisms (GCM) 10K type strain sequencing project: providing services to taxonomists for standard genome sequencing and annotation.</title>
        <authorList>
            <consortium name="The Broad Institute Genomics Platform"/>
            <consortium name="The Broad Institute Genome Sequencing Center for Infectious Disease"/>
            <person name="Wu L."/>
            <person name="Ma J."/>
        </authorList>
    </citation>
    <scope>NUCLEOTIDE SEQUENCE [LARGE SCALE GENOMIC DNA]</scope>
    <source>
        <strain evidence="3">JCM 17630</strain>
    </source>
</reference>
<dbReference type="Proteomes" id="UP001501496">
    <property type="component" value="Unassembled WGS sequence"/>
</dbReference>
<dbReference type="InterPro" id="IPR019223">
    <property type="entry name" value="DUF2147"/>
</dbReference>